<comment type="caution">
    <text evidence="1">The sequence shown here is derived from an EMBL/GenBank/DDBJ whole genome shotgun (WGS) entry which is preliminary data.</text>
</comment>
<dbReference type="EMBL" id="MU394313">
    <property type="protein sequence ID" value="KAI6086647.1"/>
    <property type="molecule type" value="Genomic_DNA"/>
</dbReference>
<evidence type="ECO:0000313" key="1">
    <source>
        <dbReference type="EMBL" id="KAI6086647.1"/>
    </source>
</evidence>
<name>A0ACC0D1R9_9PEZI</name>
<proteinExistence type="predicted"/>
<protein>
    <submittedName>
        <fullName evidence="1">Uncharacterized protein</fullName>
    </submittedName>
</protein>
<keyword evidence="2" id="KW-1185">Reference proteome</keyword>
<reference evidence="1 2" key="1">
    <citation type="journal article" date="2022" name="New Phytol.">
        <title>Ecological generalism drives hyperdiversity of secondary metabolite gene clusters in xylarialean endophytes.</title>
        <authorList>
            <person name="Franco M.E.E."/>
            <person name="Wisecaver J.H."/>
            <person name="Arnold A.E."/>
            <person name="Ju Y.M."/>
            <person name="Slot J.C."/>
            <person name="Ahrendt S."/>
            <person name="Moore L.P."/>
            <person name="Eastman K.E."/>
            <person name="Scott K."/>
            <person name="Konkel Z."/>
            <person name="Mondo S.J."/>
            <person name="Kuo A."/>
            <person name="Hayes R.D."/>
            <person name="Haridas S."/>
            <person name="Andreopoulos B."/>
            <person name="Riley R."/>
            <person name="LaButti K."/>
            <person name="Pangilinan J."/>
            <person name="Lipzen A."/>
            <person name="Amirebrahimi M."/>
            <person name="Yan J."/>
            <person name="Adam C."/>
            <person name="Keymanesh K."/>
            <person name="Ng V."/>
            <person name="Louie K."/>
            <person name="Northen T."/>
            <person name="Drula E."/>
            <person name="Henrissat B."/>
            <person name="Hsieh H.M."/>
            <person name="Youens-Clark K."/>
            <person name="Lutzoni F."/>
            <person name="Miadlikowska J."/>
            <person name="Eastwood D.C."/>
            <person name="Hamelin R.C."/>
            <person name="Grigoriev I.V."/>
            <person name="U'Ren J.M."/>
        </authorList>
    </citation>
    <scope>NUCLEOTIDE SEQUENCE [LARGE SCALE GENOMIC DNA]</scope>
    <source>
        <strain evidence="1 2">ER1909</strain>
    </source>
</reference>
<evidence type="ECO:0000313" key="2">
    <source>
        <dbReference type="Proteomes" id="UP001497680"/>
    </source>
</evidence>
<gene>
    <name evidence="1" type="ORF">F4821DRAFT_278363</name>
</gene>
<sequence length="241" mass="26840">MVSKGLDGVSQRLQGWMNVPVALNASIRGTSSSAAENRQRAPGGVAIYTEPTDESSKITGVPLGQRFELAHTLAMDLADSHRLIWTHESATQPRLLNGWNPNLPIPILELGWVKEYVESDSRTDFSESLPLPRVEWWRPTGSTRTRDIYSLPGVQLFEIAQWGLIEPKYRSLEGDSEKLKGEMLAMTRRDVPHIAGQSFANVIESCLQFDELVKGCDQCAAHRVFEDKILSEIVRLAAADI</sequence>
<accession>A0ACC0D1R9</accession>
<organism evidence="1 2">
    <name type="scientific">Hypoxylon rubiginosum</name>
    <dbReference type="NCBI Taxonomy" id="110542"/>
    <lineage>
        <taxon>Eukaryota</taxon>
        <taxon>Fungi</taxon>
        <taxon>Dikarya</taxon>
        <taxon>Ascomycota</taxon>
        <taxon>Pezizomycotina</taxon>
        <taxon>Sordariomycetes</taxon>
        <taxon>Xylariomycetidae</taxon>
        <taxon>Xylariales</taxon>
        <taxon>Hypoxylaceae</taxon>
        <taxon>Hypoxylon</taxon>
    </lineage>
</organism>
<dbReference type="Proteomes" id="UP001497680">
    <property type="component" value="Unassembled WGS sequence"/>
</dbReference>